<protein>
    <recommendedName>
        <fullName evidence="3">SMI1/KNR4 family protein</fullName>
    </recommendedName>
</protein>
<keyword evidence="2" id="KW-1185">Reference proteome</keyword>
<gene>
    <name evidence="1" type="ORF">ACH407_17080</name>
</gene>
<evidence type="ECO:0000313" key="1">
    <source>
        <dbReference type="EMBL" id="MFI1715268.1"/>
    </source>
</evidence>
<proteinExistence type="predicted"/>
<dbReference type="Proteomes" id="UP001611339">
    <property type="component" value="Unassembled WGS sequence"/>
</dbReference>
<name>A0ABW7U6P1_9ACTN</name>
<organism evidence="1 2">
    <name type="scientific">Streptomyces litmocidini</name>
    <dbReference type="NCBI Taxonomy" id="67318"/>
    <lineage>
        <taxon>Bacteria</taxon>
        <taxon>Bacillati</taxon>
        <taxon>Actinomycetota</taxon>
        <taxon>Actinomycetes</taxon>
        <taxon>Kitasatosporales</taxon>
        <taxon>Streptomycetaceae</taxon>
        <taxon>Streptomyces</taxon>
    </lineage>
</organism>
<accession>A0ABW7U6P1</accession>
<evidence type="ECO:0000313" key="2">
    <source>
        <dbReference type="Proteomes" id="UP001611339"/>
    </source>
</evidence>
<reference evidence="1 2" key="1">
    <citation type="submission" date="2024-10" db="EMBL/GenBank/DDBJ databases">
        <title>The Natural Products Discovery Center: Release of the First 8490 Sequenced Strains for Exploring Actinobacteria Biosynthetic Diversity.</title>
        <authorList>
            <person name="Kalkreuter E."/>
            <person name="Kautsar S.A."/>
            <person name="Yang D."/>
            <person name="Bader C.D."/>
            <person name="Teijaro C.N."/>
            <person name="Fluegel L."/>
            <person name="Davis C.M."/>
            <person name="Simpson J.R."/>
            <person name="Lauterbach L."/>
            <person name="Steele A.D."/>
            <person name="Gui C."/>
            <person name="Meng S."/>
            <person name="Li G."/>
            <person name="Viehrig K."/>
            <person name="Ye F."/>
            <person name="Su P."/>
            <person name="Kiefer A.F."/>
            <person name="Nichols A."/>
            <person name="Cepeda A.J."/>
            <person name="Yan W."/>
            <person name="Fan B."/>
            <person name="Jiang Y."/>
            <person name="Adhikari A."/>
            <person name="Zheng C.-J."/>
            <person name="Schuster L."/>
            <person name="Cowan T.M."/>
            <person name="Smanski M.J."/>
            <person name="Chevrette M.G."/>
            <person name="De Carvalho L.P.S."/>
            <person name="Shen B."/>
        </authorList>
    </citation>
    <scope>NUCLEOTIDE SEQUENCE [LARGE SCALE GENOMIC DNA]</scope>
    <source>
        <strain evidence="1 2">NPDC020602</strain>
    </source>
</reference>
<dbReference type="EMBL" id="JBIRUI010000006">
    <property type="protein sequence ID" value="MFI1715268.1"/>
    <property type="molecule type" value="Genomic_DNA"/>
</dbReference>
<comment type="caution">
    <text evidence="1">The sequence shown here is derived from an EMBL/GenBank/DDBJ whole genome shotgun (WGS) entry which is preliminary data.</text>
</comment>
<dbReference type="RefSeq" id="WP_398709961.1">
    <property type="nucleotide sequence ID" value="NZ_JBIRUI010000006.1"/>
</dbReference>
<evidence type="ECO:0008006" key="3">
    <source>
        <dbReference type="Google" id="ProtNLM"/>
    </source>
</evidence>
<sequence>MSHLDVVRLLGVDAPARPEGEGYGRVVPEDFELLVRALPQGVIAASVLLGGADVPVRSLEDFTRDTALRIADMREALESREQELWAPLHPRPHGMVPWGRTADDGVLLWDTAAADTADWTTVLTDTDFQFWLDLPFSASEFVARALRGRAEGTPAFETYQEYESGTFWKVAEDKRARAAVLANRDVGAVEEIVTRLRSIGVPGVRAYAEELLDRAAGAYGALPEDYLAVMREFPGGVVAGVRVFPASAEPGAPALRRPDEDGPFLQWGEVGGRAFGWLTAEGAPEEWRVAHVEPDGSALTRLEDQTFATFLRRRLRGDDSLS</sequence>